<organism evidence="3 4">
    <name type="scientific">Durusdinium trenchii</name>
    <dbReference type="NCBI Taxonomy" id="1381693"/>
    <lineage>
        <taxon>Eukaryota</taxon>
        <taxon>Sar</taxon>
        <taxon>Alveolata</taxon>
        <taxon>Dinophyceae</taxon>
        <taxon>Suessiales</taxon>
        <taxon>Symbiodiniaceae</taxon>
        <taxon>Durusdinium</taxon>
    </lineage>
</organism>
<feature type="compositionally biased region" description="Low complexity" evidence="2">
    <location>
        <begin position="113"/>
        <end position="123"/>
    </location>
</feature>
<protein>
    <submittedName>
        <fullName evidence="3">Luc7-like protein</fullName>
    </submittedName>
</protein>
<feature type="coiled-coil region" evidence="1">
    <location>
        <begin position="20"/>
        <end position="100"/>
    </location>
</feature>
<keyword evidence="1" id="KW-0175">Coiled coil</keyword>
<feature type="region of interest" description="Disordered" evidence="2">
    <location>
        <begin position="105"/>
        <end position="137"/>
    </location>
</feature>
<dbReference type="EMBL" id="CAXAMM010039218">
    <property type="protein sequence ID" value="CAK9084782.1"/>
    <property type="molecule type" value="Genomic_DNA"/>
</dbReference>
<sequence>MAELHPEPPPLDPTLLRGELQRLRGEYDSLKAAAEEEEAADEVRLHDLRLERLALKALLDRYRERPPKVEELAERYESEIDQLSEELRQLQEENALLAYHAACDDEASPAPTPSASARTPRTTVGSAQRRSARQVKEQAKEVRQCEAQLMALRRRTRVNEWYLAQLKTQLQETGKLLQGRESCLKDLKERIDQAHADRRRLSGERVRTQQTLETERQELVQLHQEALSLREACYLPAQLKKKSSMLTKFLDQEGGRLQLEKHLRASSAVQQLYRRVGSEAPEATALAGRVKADMEAACQKVQELHSQHQRSLGCGFYLARPRFHSAGLVAGHSHGRRPRRINQNASRGEKTVEEHRLDRHLWDPSFGSFAQSGCCNTFT</sequence>
<feature type="region of interest" description="Disordered" evidence="2">
    <location>
        <begin position="329"/>
        <end position="350"/>
    </location>
</feature>
<name>A0ABP0Q958_9DINO</name>
<comment type="caution">
    <text evidence="3">The sequence shown here is derived from an EMBL/GenBank/DDBJ whole genome shotgun (WGS) entry which is preliminary data.</text>
</comment>
<evidence type="ECO:0000313" key="3">
    <source>
        <dbReference type="EMBL" id="CAK9084782.1"/>
    </source>
</evidence>
<evidence type="ECO:0000256" key="2">
    <source>
        <dbReference type="SAM" id="MobiDB-lite"/>
    </source>
</evidence>
<accession>A0ABP0Q958</accession>
<evidence type="ECO:0000256" key="1">
    <source>
        <dbReference type="SAM" id="Coils"/>
    </source>
</evidence>
<reference evidence="3 4" key="1">
    <citation type="submission" date="2024-02" db="EMBL/GenBank/DDBJ databases">
        <authorList>
            <person name="Chen Y."/>
            <person name="Shah S."/>
            <person name="Dougan E. K."/>
            <person name="Thang M."/>
            <person name="Chan C."/>
        </authorList>
    </citation>
    <scope>NUCLEOTIDE SEQUENCE [LARGE SCALE GENOMIC DNA]</scope>
</reference>
<feature type="coiled-coil region" evidence="1">
    <location>
        <begin position="184"/>
        <end position="232"/>
    </location>
</feature>
<gene>
    <name evidence="3" type="ORF">SCF082_LOCUS40204</name>
</gene>
<evidence type="ECO:0000313" key="4">
    <source>
        <dbReference type="Proteomes" id="UP001642464"/>
    </source>
</evidence>
<dbReference type="Proteomes" id="UP001642464">
    <property type="component" value="Unassembled WGS sequence"/>
</dbReference>
<proteinExistence type="predicted"/>
<keyword evidence="4" id="KW-1185">Reference proteome</keyword>